<dbReference type="OrthoDB" id="8922241at2759"/>
<dbReference type="Pfam" id="PF00096">
    <property type="entry name" value="zf-C2H2"/>
    <property type="match status" value="7"/>
</dbReference>
<comment type="subcellular location">
    <subcellularLocation>
        <location evidence="1">Nucleus</location>
    </subcellularLocation>
</comment>
<keyword evidence="9" id="KW-0804">Transcription</keyword>
<dbReference type="GO" id="GO:0003677">
    <property type="term" value="F:DNA binding"/>
    <property type="evidence" value="ECO:0007669"/>
    <property type="project" value="UniProtKB-KW"/>
</dbReference>
<evidence type="ECO:0000256" key="5">
    <source>
        <dbReference type="ARBA" id="ARBA00022771"/>
    </source>
</evidence>
<feature type="domain" description="C2H2-type" evidence="13">
    <location>
        <begin position="702"/>
        <end position="729"/>
    </location>
</feature>
<gene>
    <name evidence="14" type="ORF">DR999_PMT11818</name>
</gene>
<accession>A0A4D9E5A4</accession>
<feature type="domain" description="C2H2-type" evidence="13">
    <location>
        <begin position="392"/>
        <end position="419"/>
    </location>
</feature>
<dbReference type="FunFam" id="3.30.160.60:FF:001465">
    <property type="entry name" value="Zinc finger protein 560"/>
    <property type="match status" value="1"/>
</dbReference>
<reference evidence="14 15" key="2">
    <citation type="submission" date="2019-04" db="EMBL/GenBank/DDBJ databases">
        <title>The genome sequence of big-headed turtle.</title>
        <authorList>
            <person name="Gong S."/>
        </authorList>
    </citation>
    <scope>NUCLEOTIDE SEQUENCE [LARGE SCALE GENOMIC DNA]</scope>
    <source>
        <strain evidence="14">DO16091913</strain>
        <tissue evidence="14">Muscle</tissue>
    </source>
</reference>
<dbReference type="Gene3D" id="3.30.160.60">
    <property type="entry name" value="Classic Zinc Finger"/>
    <property type="match status" value="12"/>
</dbReference>
<evidence type="ECO:0000256" key="9">
    <source>
        <dbReference type="ARBA" id="ARBA00023163"/>
    </source>
</evidence>
<dbReference type="GO" id="GO:0005840">
    <property type="term" value="C:ribosome"/>
    <property type="evidence" value="ECO:0007669"/>
    <property type="project" value="UniProtKB-KW"/>
</dbReference>
<keyword evidence="5 11" id="KW-0863">Zinc-finger</keyword>
<feature type="region of interest" description="Disordered" evidence="12">
    <location>
        <begin position="194"/>
        <end position="213"/>
    </location>
</feature>
<comment type="similarity">
    <text evidence="2">Belongs to the krueppel C2H2-type zinc-finger protein family.</text>
</comment>
<evidence type="ECO:0000256" key="12">
    <source>
        <dbReference type="SAM" id="MobiDB-lite"/>
    </source>
</evidence>
<evidence type="ECO:0000256" key="8">
    <source>
        <dbReference type="ARBA" id="ARBA00023125"/>
    </source>
</evidence>
<feature type="domain" description="C2H2-type" evidence="13">
    <location>
        <begin position="280"/>
        <end position="307"/>
    </location>
</feature>
<feature type="region of interest" description="Disordered" evidence="12">
    <location>
        <begin position="321"/>
        <end position="374"/>
    </location>
</feature>
<feature type="domain" description="C2H2-type" evidence="13">
    <location>
        <begin position="469"/>
        <end position="492"/>
    </location>
</feature>
<dbReference type="Proteomes" id="UP000297703">
    <property type="component" value="Unassembled WGS sequence"/>
</dbReference>
<name>A0A4D9E5A4_9SAUR</name>
<dbReference type="InterPro" id="IPR036236">
    <property type="entry name" value="Znf_C2H2_sf"/>
</dbReference>
<dbReference type="STRING" id="55544.A0A4D9E5A4"/>
<evidence type="ECO:0000313" key="15">
    <source>
        <dbReference type="Proteomes" id="UP000297703"/>
    </source>
</evidence>
<organism evidence="14 15">
    <name type="scientific">Platysternon megacephalum</name>
    <name type="common">big-headed turtle</name>
    <dbReference type="NCBI Taxonomy" id="55544"/>
    <lineage>
        <taxon>Eukaryota</taxon>
        <taxon>Metazoa</taxon>
        <taxon>Chordata</taxon>
        <taxon>Craniata</taxon>
        <taxon>Vertebrata</taxon>
        <taxon>Euteleostomi</taxon>
        <taxon>Archelosauria</taxon>
        <taxon>Testudinata</taxon>
        <taxon>Testudines</taxon>
        <taxon>Cryptodira</taxon>
        <taxon>Durocryptodira</taxon>
        <taxon>Testudinoidea</taxon>
        <taxon>Platysternidae</taxon>
        <taxon>Platysternon</taxon>
    </lineage>
</organism>
<keyword evidence="10" id="KW-0539">Nucleus</keyword>
<evidence type="ECO:0000259" key="13">
    <source>
        <dbReference type="PROSITE" id="PS50157"/>
    </source>
</evidence>
<sequence length="763" mass="85984">MTGGGDMPKPALLLLTEEGGKPGAEEASAREALAPVSMVAECLNASGKVKLEESEVEIQIPERLPLSVEERPVSWGSESHASPLGGQLHTAPQAALDGKAPAVLTKCKTEPFGEVEVPLECPSRWDGSLRWQHQADGTAPQEARCLVKEEIEEDGGYGTGFSAQQYQSAPREEAEAPPCTKYDESYSPWLGAAGSQRTRVGADPSSGGEDQSGAICKTEIMDDLQVHVMEEPYPGESPGGEQQRDQRRGRLLWCSRCDRDFLRRSDLVRHCRVHNGERPYRCNRCGKGFRRRSHLNEHLRTHTGEKPFRCSLCPKSFSRRSTLNKHQETHAKERPRRHAERPREPAWQNDPLKLRRGRKADKAYPSGRGHATFSTLGPVAQHKRTHAGGKPFSCGVCGKSFTTRSYAAKHERAHLEERPYPCALGPESFTGQQAPAGEKPFPCGLCGRWFRRRSHLSDHLRTHTGEKPFPCHLCPKSFSRRSTLNKHQETHTRPGLRAARDRDPLHKLPRRSHPAAKPYPCGRCHKSFSTRAYALRHERAHTGERPGLPGVGDRSFGRQTRTVKHETGPRGEEPCWPQGHGNGVWSQPLAFKERPFPGASVLGRAPEHPPAPAKDKLYPCPLCPQSFRSPLALKRHQPSHTEEKPFSCSLCHKQFRRRSYLSVHRRVHLENGPYQCALCEKHFIFKCDFVKHYGFHTGERPYPCSRCARSFRKQSHLTEHLRIHTGEKPFPCQLCDKRFGRRSTLTKHQQIHARRAPLRCADR</sequence>
<feature type="domain" description="C2H2-type" evidence="13">
    <location>
        <begin position="308"/>
        <end position="335"/>
    </location>
</feature>
<feature type="domain" description="C2H2-type" evidence="13">
    <location>
        <begin position="618"/>
        <end position="645"/>
    </location>
</feature>
<keyword evidence="4" id="KW-0677">Repeat</keyword>
<feature type="domain" description="C2H2-type" evidence="13">
    <location>
        <begin position="441"/>
        <end position="468"/>
    </location>
</feature>
<evidence type="ECO:0000256" key="10">
    <source>
        <dbReference type="ARBA" id="ARBA00023242"/>
    </source>
</evidence>
<evidence type="ECO:0000256" key="6">
    <source>
        <dbReference type="ARBA" id="ARBA00022833"/>
    </source>
</evidence>
<dbReference type="PROSITE" id="PS00028">
    <property type="entry name" value="ZINC_FINGER_C2H2_1"/>
    <property type="match status" value="12"/>
</dbReference>
<keyword evidence="6" id="KW-0862">Zinc</keyword>
<feature type="compositionally biased region" description="Basic and acidic residues" evidence="12">
    <location>
        <begin position="18"/>
        <end position="29"/>
    </location>
</feature>
<dbReference type="InterPro" id="IPR013087">
    <property type="entry name" value="Znf_C2H2_type"/>
</dbReference>
<keyword evidence="8" id="KW-0238">DNA-binding</keyword>
<dbReference type="AlphaFoldDB" id="A0A4D9E5A4"/>
<evidence type="ECO:0000256" key="3">
    <source>
        <dbReference type="ARBA" id="ARBA00022723"/>
    </source>
</evidence>
<dbReference type="FunFam" id="3.30.160.60:FF:000557">
    <property type="entry name" value="zinc finger and SCAN domain-containing protein 29"/>
    <property type="match status" value="2"/>
</dbReference>
<dbReference type="FunFam" id="3.30.160.60:FF:000295">
    <property type="entry name" value="zinc finger protein 19"/>
    <property type="match status" value="1"/>
</dbReference>
<feature type="region of interest" description="Disordered" evidence="12">
    <location>
        <begin position="1"/>
        <end position="29"/>
    </location>
</feature>
<feature type="domain" description="C2H2-type" evidence="13">
    <location>
        <begin position="519"/>
        <end position="546"/>
    </location>
</feature>
<evidence type="ECO:0000256" key="11">
    <source>
        <dbReference type="PROSITE-ProRule" id="PRU00042"/>
    </source>
</evidence>
<dbReference type="FunFam" id="3.30.160.60:FF:000690">
    <property type="entry name" value="Zinc finger protein 354C"/>
    <property type="match status" value="1"/>
</dbReference>
<keyword evidence="14" id="KW-0689">Ribosomal protein</keyword>
<comment type="caution">
    <text evidence="14">The sequence shown here is derived from an EMBL/GenBank/DDBJ whole genome shotgun (WGS) entry which is preliminary data.</text>
</comment>
<feature type="domain" description="C2H2-type" evidence="13">
    <location>
        <begin position="252"/>
        <end position="279"/>
    </location>
</feature>
<feature type="domain" description="C2H2-type" evidence="13">
    <location>
        <begin position="674"/>
        <end position="701"/>
    </location>
</feature>
<feature type="domain" description="C2H2-type" evidence="13">
    <location>
        <begin position="646"/>
        <end position="673"/>
    </location>
</feature>
<dbReference type="Pfam" id="PF13894">
    <property type="entry name" value="zf-C2H2_4"/>
    <property type="match status" value="2"/>
</dbReference>
<dbReference type="PROSITE" id="PS50157">
    <property type="entry name" value="ZINC_FINGER_C2H2_2"/>
    <property type="match status" value="12"/>
</dbReference>
<keyword evidence="15" id="KW-1185">Reference proteome</keyword>
<keyword evidence="7" id="KW-0805">Transcription regulation</keyword>
<feature type="region of interest" description="Disordered" evidence="12">
    <location>
        <begin position="156"/>
        <end position="187"/>
    </location>
</feature>
<feature type="compositionally biased region" description="Basic and acidic residues" evidence="12">
    <location>
        <begin position="486"/>
        <end position="506"/>
    </location>
</feature>
<dbReference type="GO" id="GO:0000122">
    <property type="term" value="P:negative regulation of transcription by RNA polymerase II"/>
    <property type="evidence" value="ECO:0007669"/>
    <property type="project" value="UniProtKB-ARBA"/>
</dbReference>
<keyword evidence="3" id="KW-0479">Metal-binding</keyword>
<dbReference type="EMBL" id="QXTE01000112">
    <property type="protein sequence ID" value="TFK05546.1"/>
    <property type="molecule type" value="Genomic_DNA"/>
</dbReference>
<proteinExistence type="inferred from homology"/>
<evidence type="ECO:0000256" key="7">
    <source>
        <dbReference type="ARBA" id="ARBA00023015"/>
    </source>
</evidence>
<feature type="domain" description="C2H2-type" evidence="13">
    <location>
        <begin position="730"/>
        <end position="757"/>
    </location>
</feature>
<dbReference type="InterPro" id="IPR050826">
    <property type="entry name" value="Krueppel_C2H2_ZnFinger"/>
</dbReference>
<dbReference type="GO" id="GO:0005634">
    <property type="term" value="C:nucleus"/>
    <property type="evidence" value="ECO:0007669"/>
    <property type="project" value="UniProtKB-SubCell"/>
</dbReference>
<dbReference type="GO" id="GO:0008270">
    <property type="term" value="F:zinc ion binding"/>
    <property type="evidence" value="ECO:0007669"/>
    <property type="project" value="UniProtKB-KW"/>
</dbReference>
<reference evidence="14 15" key="1">
    <citation type="submission" date="2019-04" db="EMBL/GenBank/DDBJ databases">
        <title>Draft genome of the big-headed turtle Platysternon megacephalum.</title>
        <authorList>
            <person name="Gong S."/>
        </authorList>
    </citation>
    <scope>NUCLEOTIDE SEQUENCE [LARGE SCALE GENOMIC DNA]</scope>
    <source>
        <strain evidence="14">DO16091913</strain>
        <tissue evidence="14">Muscle</tissue>
    </source>
</reference>
<dbReference type="PANTHER" id="PTHR24377">
    <property type="entry name" value="IP01015P-RELATED"/>
    <property type="match status" value="1"/>
</dbReference>
<keyword evidence="14" id="KW-0687">Ribonucleoprotein</keyword>
<dbReference type="FunFam" id="3.30.160.60:FF:002343">
    <property type="entry name" value="Zinc finger protein 33A"/>
    <property type="match status" value="2"/>
</dbReference>
<feature type="region of interest" description="Disordered" evidence="12">
    <location>
        <begin position="482"/>
        <end position="516"/>
    </location>
</feature>
<evidence type="ECO:0000313" key="14">
    <source>
        <dbReference type="EMBL" id="TFK05546.1"/>
    </source>
</evidence>
<evidence type="ECO:0000256" key="1">
    <source>
        <dbReference type="ARBA" id="ARBA00004123"/>
    </source>
</evidence>
<dbReference type="SMART" id="SM00355">
    <property type="entry name" value="ZnF_C2H2"/>
    <property type="match status" value="12"/>
</dbReference>
<evidence type="ECO:0000256" key="2">
    <source>
        <dbReference type="ARBA" id="ARBA00006991"/>
    </source>
</evidence>
<dbReference type="FunFam" id="3.30.160.60:FF:000446">
    <property type="entry name" value="Zinc finger protein"/>
    <property type="match status" value="1"/>
</dbReference>
<dbReference type="SUPFAM" id="SSF57667">
    <property type="entry name" value="beta-beta-alpha zinc fingers"/>
    <property type="match status" value="8"/>
</dbReference>
<protein>
    <submittedName>
        <fullName evidence="14">40S ribosomal protein S14</fullName>
    </submittedName>
</protein>
<evidence type="ECO:0000256" key="4">
    <source>
        <dbReference type="ARBA" id="ARBA00022737"/>
    </source>
</evidence>
<dbReference type="FunFam" id="3.30.160.60:FF:001480">
    <property type="entry name" value="Si:cabz01071911.3"/>
    <property type="match status" value="1"/>
</dbReference>